<comment type="caution">
    <text evidence="1">The sequence shown here is derived from an EMBL/GenBank/DDBJ whole genome shotgun (WGS) entry which is preliminary data.</text>
</comment>
<sequence>MFSEDEITRNRIEVRRNAIKAIRASIVDGTSGDIKTAVAQIDFLNKAISELQATLPKLRPVYAS</sequence>
<evidence type="ECO:0000313" key="2">
    <source>
        <dbReference type="Proteomes" id="UP000297737"/>
    </source>
</evidence>
<dbReference type="Proteomes" id="UP000297737">
    <property type="component" value="Unassembled WGS sequence"/>
</dbReference>
<accession>A0A4Y9ERA0</accession>
<proteinExistence type="predicted"/>
<protein>
    <submittedName>
        <fullName evidence="1">Uncharacterized protein</fullName>
    </submittedName>
</protein>
<organism evidence="1 2">
    <name type="scientific">Glacieibacterium arshaanense</name>
    <dbReference type="NCBI Taxonomy" id="2511025"/>
    <lineage>
        <taxon>Bacteria</taxon>
        <taxon>Pseudomonadati</taxon>
        <taxon>Pseudomonadota</taxon>
        <taxon>Alphaproteobacteria</taxon>
        <taxon>Sphingomonadales</taxon>
        <taxon>Sphingosinicellaceae</taxon>
        <taxon>Glacieibacterium</taxon>
    </lineage>
</organism>
<dbReference type="AlphaFoldDB" id="A0A4Y9ERA0"/>
<keyword evidence="2" id="KW-1185">Reference proteome</keyword>
<name>A0A4Y9ERA0_9SPHN</name>
<evidence type="ECO:0000313" key="1">
    <source>
        <dbReference type="EMBL" id="TFU06145.1"/>
    </source>
</evidence>
<gene>
    <name evidence="1" type="ORF">EUV02_03795</name>
</gene>
<dbReference type="RefSeq" id="WP_135244869.1">
    <property type="nucleotide sequence ID" value="NZ_SIHO01000001.1"/>
</dbReference>
<reference evidence="1 2" key="1">
    <citation type="submission" date="2019-02" db="EMBL/GenBank/DDBJ databases">
        <title>Polymorphobacter sp. isolated from the lake at the Tibet of China.</title>
        <authorList>
            <person name="Li A."/>
        </authorList>
    </citation>
    <scope>NUCLEOTIDE SEQUENCE [LARGE SCALE GENOMIC DNA]</scope>
    <source>
        <strain evidence="1 2">DJ1R-1</strain>
    </source>
</reference>
<dbReference type="EMBL" id="SIHO01000001">
    <property type="protein sequence ID" value="TFU06145.1"/>
    <property type="molecule type" value="Genomic_DNA"/>
</dbReference>